<organism evidence="5 6">
    <name type="scientific">Nocardioides cavernaquae</name>
    <dbReference type="NCBI Taxonomy" id="2321396"/>
    <lineage>
        <taxon>Bacteria</taxon>
        <taxon>Bacillati</taxon>
        <taxon>Actinomycetota</taxon>
        <taxon>Actinomycetes</taxon>
        <taxon>Propionibacteriales</taxon>
        <taxon>Nocardioidaceae</taxon>
        <taxon>Nocardioides</taxon>
    </lineage>
</organism>
<dbReference type="GO" id="GO:0003841">
    <property type="term" value="F:1-acylglycerol-3-phosphate O-acyltransferase activity"/>
    <property type="evidence" value="ECO:0007669"/>
    <property type="project" value="TreeGrafter"/>
</dbReference>
<evidence type="ECO:0000313" key="6">
    <source>
        <dbReference type="Proteomes" id="UP000276542"/>
    </source>
</evidence>
<comment type="caution">
    <text evidence="5">The sequence shown here is derived from an EMBL/GenBank/DDBJ whole genome shotgun (WGS) entry which is preliminary data.</text>
</comment>
<evidence type="ECO:0000256" key="1">
    <source>
        <dbReference type="ARBA" id="ARBA00022679"/>
    </source>
</evidence>
<dbReference type="RefSeq" id="WP_120061250.1">
    <property type="nucleotide sequence ID" value="NZ_QYRP01000002.1"/>
</dbReference>
<dbReference type="SMART" id="SM00563">
    <property type="entry name" value="PlsC"/>
    <property type="match status" value="1"/>
</dbReference>
<name>A0A3A5HGT7_9ACTN</name>
<dbReference type="SUPFAM" id="SSF69593">
    <property type="entry name" value="Glycerol-3-phosphate (1)-acyltransferase"/>
    <property type="match status" value="1"/>
</dbReference>
<dbReference type="AlphaFoldDB" id="A0A3A5HGT7"/>
<dbReference type="EMBL" id="QYRP01000002">
    <property type="protein sequence ID" value="RJS47284.1"/>
    <property type="molecule type" value="Genomic_DNA"/>
</dbReference>
<evidence type="ECO:0000313" key="5">
    <source>
        <dbReference type="EMBL" id="RJS47284.1"/>
    </source>
</evidence>
<reference evidence="6" key="1">
    <citation type="submission" date="2018-09" db="EMBL/GenBank/DDBJ databases">
        <authorList>
            <person name="Zhu H."/>
        </authorList>
    </citation>
    <scope>NUCLEOTIDE SEQUENCE [LARGE SCALE GENOMIC DNA]</scope>
    <source>
        <strain evidence="6">K1W22B-1</strain>
    </source>
</reference>
<dbReference type="OrthoDB" id="9808424at2"/>
<evidence type="ECO:0000256" key="3">
    <source>
        <dbReference type="SAM" id="MobiDB-lite"/>
    </source>
</evidence>
<dbReference type="Pfam" id="PF01553">
    <property type="entry name" value="Acyltransferase"/>
    <property type="match status" value="1"/>
</dbReference>
<feature type="region of interest" description="Disordered" evidence="3">
    <location>
        <begin position="218"/>
        <end position="241"/>
    </location>
</feature>
<dbReference type="PANTHER" id="PTHR10434:SF11">
    <property type="entry name" value="1-ACYL-SN-GLYCEROL-3-PHOSPHATE ACYLTRANSFERASE"/>
    <property type="match status" value="1"/>
</dbReference>
<sequence>MAHEPLPKTWLLRAGRPVARVIAGRRCDIRLHGVEHVPRSGPVILAGNHIGLADGPLLAAYAPRPVHALTKHELFTGAGGTFLRTAGQIPLDRFHPDPTAIRTCLAALDEGRVIGIFPEGRRGPGDLGRFHRGAAYLALVTGAPVVPVTFLGTREPGGGTNDLPAKGARVDMVFGTPYRLGAVPWPRTREQVGQATVLLRRHMLAALEDALRLTARELPGPLVPGDEEDDPPTGVSERGTR</sequence>
<protein>
    <submittedName>
        <fullName evidence="5">1-acyl-sn-glycerol-3-phosphate acyltransferase</fullName>
    </submittedName>
</protein>
<accession>A0A3A5HGT7</accession>
<gene>
    <name evidence="5" type="ORF">D4739_14345</name>
</gene>
<dbReference type="InterPro" id="IPR002123">
    <property type="entry name" value="Plipid/glycerol_acylTrfase"/>
</dbReference>
<evidence type="ECO:0000256" key="2">
    <source>
        <dbReference type="ARBA" id="ARBA00023315"/>
    </source>
</evidence>
<dbReference type="Proteomes" id="UP000276542">
    <property type="component" value="Unassembled WGS sequence"/>
</dbReference>
<dbReference type="CDD" id="cd07989">
    <property type="entry name" value="LPLAT_AGPAT-like"/>
    <property type="match status" value="1"/>
</dbReference>
<keyword evidence="2 5" id="KW-0012">Acyltransferase</keyword>
<feature type="domain" description="Phospholipid/glycerol acyltransferase" evidence="4">
    <location>
        <begin position="43"/>
        <end position="153"/>
    </location>
</feature>
<keyword evidence="1 5" id="KW-0808">Transferase</keyword>
<dbReference type="GO" id="GO:0006654">
    <property type="term" value="P:phosphatidic acid biosynthetic process"/>
    <property type="evidence" value="ECO:0007669"/>
    <property type="project" value="TreeGrafter"/>
</dbReference>
<keyword evidence="6" id="KW-1185">Reference proteome</keyword>
<evidence type="ECO:0000259" key="4">
    <source>
        <dbReference type="SMART" id="SM00563"/>
    </source>
</evidence>
<proteinExistence type="predicted"/>
<dbReference type="PANTHER" id="PTHR10434">
    <property type="entry name" value="1-ACYL-SN-GLYCEROL-3-PHOSPHATE ACYLTRANSFERASE"/>
    <property type="match status" value="1"/>
</dbReference>
<dbReference type="GO" id="GO:0005886">
    <property type="term" value="C:plasma membrane"/>
    <property type="evidence" value="ECO:0007669"/>
    <property type="project" value="TreeGrafter"/>
</dbReference>